<dbReference type="GO" id="GO:0008106">
    <property type="term" value="F:alcohol dehydrogenase (NADP+) activity"/>
    <property type="evidence" value="ECO:0007669"/>
    <property type="project" value="TreeGrafter"/>
</dbReference>
<dbReference type="Pfam" id="PF25137">
    <property type="entry name" value="ADH_Fe_C"/>
    <property type="match status" value="1"/>
</dbReference>
<dbReference type="SUPFAM" id="SSF56796">
    <property type="entry name" value="Dehydroquinate synthase-like"/>
    <property type="match status" value="1"/>
</dbReference>
<dbReference type="EC" id="1.1.1.-" evidence="4"/>
<reference evidence="4" key="1">
    <citation type="submission" date="2019-08" db="EMBL/GenBank/DDBJ databases">
        <authorList>
            <person name="Kucharzyk K."/>
            <person name="Murdoch R.W."/>
            <person name="Higgins S."/>
            <person name="Loffler F."/>
        </authorList>
    </citation>
    <scope>NUCLEOTIDE SEQUENCE</scope>
</reference>
<dbReference type="InterPro" id="IPR056798">
    <property type="entry name" value="ADH_Fe_C"/>
</dbReference>
<protein>
    <submittedName>
        <fullName evidence="4">Alcohol dehydrogenase YqhD</fullName>
        <ecNumber evidence="4">1.1.1.-</ecNumber>
    </submittedName>
</protein>
<dbReference type="Gene3D" id="1.20.1090.10">
    <property type="entry name" value="Dehydroquinate synthase-like - alpha domain"/>
    <property type="match status" value="1"/>
</dbReference>
<dbReference type="GO" id="GO:1990362">
    <property type="term" value="F:butanol dehydrogenase (NAD+) activity"/>
    <property type="evidence" value="ECO:0007669"/>
    <property type="project" value="InterPro"/>
</dbReference>
<evidence type="ECO:0000259" key="2">
    <source>
        <dbReference type="Pfam" id="PF00465"/>
    </source>
</evidence>
<organism evidence="4">
    <name type="scientific">bioreactor metagenome</name>
    <dbReference type="NCBI Taxonomy" id="1076179"/>
    <lineage>
        <taxon>unclassified sequences</taxon>
        <taxon>metagenomes</taxon>
        <taxon>ecological metagenomes</taxon>
    </lineage>
</organism>
<sequence length="380" mass="41831">MNNFSFQNPTRLIFGDGMIASLSKEIPAGKKIMVTFGGGSVKKNGVYDQVIKALEGRIVTEFWGIEANPTIETLRKAIALGKEKQIDFLLAVGGGSVLDGTKLISSGLLYDGDAWDLVKKGYYPESVPMGTVLTLPATGSEMNSGAVISRIETHEKYPFYSNYPVFSILDPKVTFTLPDFQIACGIADTFVHVMEQYMTSPGQSRLMDRWAESILASLIEIAPKIKENKTNYDLMADFMLCATMALNGFISMGVNNDWATHMIGHELTALHGLTHGATLVIVLPGTLRVLAAKKQGKLLQYGERIWGITSGTTEERVALAIKKTEDFFRSLGLHTRLSEENIGDTTIDEITRRFTERNVAFGEDRDVTAQVAREILISCK</sequence>
<dbReference type="PROSITE" id="PS00913">
    <property type="entry name" value="ADH_IRON_1"/>
    <property type="match status" value="1"/>
</dbReference>
<dbReference type="GO" id="GO:0046872">
    <property type="term" value="F:metal ion binding"/>
    <property type="evidence" value="ECO:0007669"/>
    <property type="project" value="InterPro"/>
</dbReference>
<comment type="caution">
    <text evidence="4">The sequence shown here is derived from an EMBL/GenBank/DDBJ whole genome shotgun (WGS) entry which is preliminary data.</text>
</comment>
<gene>
    <name evidence="4" type="primary">yqhD_4</name>
    <name evidence="4" type="ORF">SDC9_30100</name>
</gene>
<feature type="domain" description="Alcohol dehydrogenase iron-type/glycerol dehydrogenase GldA" evidence="2">
    <location>
        <begin position="9"/>
        <end position="171"/>
    </location>
</feature>
<dbReference type="PROSITE" id="PS00060">
    <property type="entry name" value="ADH_IRON_2"/>
    <property type="match status" value="1"/>
</dbReference>
<keyword evidence="1 4" id="KW-0560">Oxidoreductase</keyword>
<accession>A0A644UYG5</accession>
<evidence type="ECO:0000259" key="3">
    <source>
        <dbReference type="Pfam" id="PF25137"/>
    </source>
</evidence>
<name>A0A644UYG5_9ZZZZ</name>
<dbReference type="GO" id="GO:0005829">
    <property type="term" value="C:cytosol"/>
    <property type="evidence" value="ECO:0007669"/>
    <property type="project" value="TreeGrafter"/>
</dbReference>
<evidence type="ECO:0000313" key="4">
    <source>
        <dbReference type="EMBL" id="MPL84136.1"/>
    </source>
</evidence>
<dbReference type="Gene3D" id="3.40.50.1970">
    <property type="match status" value="1"/>
</dbReference>
<dbReference type="PANTHER" id="PTHR43633">
    <property type="entry name" value="ALCOHOL DEHYDROGENASE YQHD"/>
    <property type="match status" value="1"/>
</dbReference>
<dbReference type="EMBL" id="VSSQ01000185">
    <property type="protein sequence ID" value="MPL84136.1"/>
    <property type="molecule type" value="Genomic_DNA"/>
</dbReference>
<dbReference type="AlphaFoldDB" id="A0A644UYG5"/>
<dbReference type="PANTHER" id="PTHR43633:SF1">
    <property type="entry name" value="ALCOHOL DEHYDROGENASE YQHD"/>
    <property type="match status" value="1"/>
</dbReference>
<dbReference type="Pfam" id="PF00465">
    <property type="entry name" value="Fe-ADH"/>
    <property type="match status" value="1"/>
</dbReference>
<dbReference type="FunFam" id="3.40.50.1970:FF:000003">
    <property type="entry name" value="Alcohol dehydrogenase, iron-containing"/>
    <property type="match status" value="1"/>
</dbReference>
<evidence type="ECO:0000256" key="1">
    <source>
        <dbReference type="ARBA" id="ARBA00023002"/>
    </source>
</evidence>
<dbReference type="CDD" id="cd08187">
    <property type="entry name" value="BDH"/>
    <property type="match status" value="1"/>
</dbReference>
<dbReference type="InterPro" id="IPR018211">
    <property type="entry name" value="ADH_Fe_CS"/>
</dbReference>
<dbReference type="GO" id="GO:1990002">
    <property type="term" value="F:methylglyoxal reductase (NADPH) (acetol producing) activity"/>
    <property type="evidence" value="ECO:0007669"/>
    <property type="project" value="TreeGrafter"/>
</dbReference>
<feature type="domain" description="Fe-containing alcohol dehydrogenase-like C-terminal" evidence="3">
    <location>
        <begin position="186"/>
        <end position="375"/>
    </location>
</feature>
<proteinExistence type="predicted"/>
<dbReference type="InterPro" id="IPR001670">
    <property type="entry name" value="ADH_Fe/GldA"/>
</dbReference>
<dbReference type="InterPro" id="IPR044731">
    <property type="entry name" value="BDH-like"/>
</dbReference>